<proteinExistence type="predicted"/>
<dbReference type="InterPro" id="IPR044398">
    <property type="entry name" value="Globin-sensor_dom"/>
</dbReference>
<protein>
    <recommendedName>
        <fullName evidence="2">Globin-sensor domain-containing protein</fullName>
    </recommendedName>
</protein>
<feature type="domain" description="Globin-sensor" evidence="2">
    <location>
        <begin position="23"/>
        <end position="208"/>
    </location>
</feature>
<dbReference type="AlphaFoldDB" id="A0A6A6GYQ6"/>
<evidence type="ECO:0000259" key="2">
    <source>
        <dbReference type="Pfam" id="PF11563"/>
    </source>
</evidence>
<evidence type="ECO:0000313" key="3">
    <source>
        <dbReference type="EMBL" id="KAF2230944.1"/>
    </source>
</evidence>
<dbReference type="Proteomes" id="UP000800092">
    <property type="component" value="Unassembled WGS sequence"/>
</dbReference>
<dbReference type="Pfam" id="PF11563">
    <property type="entry name" value="Protoglobin"/>
    <property type="match status" value="1"/>
</dbReference>
<evidence type="ECO:0000256" key="1">
    <source>
        <dbReference type="SAM" id="Phobius"/>
    </source>
</evidence>
<reference evidence="3" key="1">
    <citation type="journal article" date="2020" name="Stud. Mycol.">
        <title>101 Dothideomycetes genomes: a test case for predicting lifestyles and emergence of pathogens.</title>
        <authorList>
            <person name="Haridas S."/>
            <person name="Albert R."/>
            <person name="Binder M."/>
            <person name="Bloem J."/>
            <person name="Labutti K."/>
            <person name="Salamov A."/>
            <person name="Andreopoulos B."/>
            <person name="Baker S."/>
            <person name="Barry K."/>
            <person name="Bills G."/>
            <person name="Bluhm B."/>
            <person name="Cannon C."/>
            <person name="Castanera R."/>
            <person name="Culley D."/>
            <person name="Daum C."/>
            <person name="Ezra D."/>
            <person name="Gonzalez J."/>
            <person name="Henrissat B."/>
            <person name="Kuo A."/>
            <person name="Liang C."/>
            <person name="Lipzen A."/>
            <person name="Lutzoni F."/>
            <person name="Magnuson J."/>
            <person name="Mondo S."/>
            <person name="Nolan M."/>
            <person name="Ohm R."/>
            <person name="Pangilinan J."/>
            <person name="Park H.-J."/>
            <person name="Ramirez L."/>
            <person name="Alfaro M."/>
            <person name="Sun H."/>
            <person name="Tritt A."/>
            <person name="Yoshinaga Y."/>
            <person name="Zwiers L.-H."/>
            <person name="Turgeon B."/>
            <person name="Goodwin S."/>
            <person name="Spatafora J."/>
            <person name="Crous P."/>
            <person name="Grigoriev I."/>
        </authorList>
    </citation>
    <scope>NUCLEOTIDE SEQUENCE</scope>
    <source>
        <strain evidence="3">Tuck. ex Michener</strain>
    </source>
</reference>
<dbReference type="OrthoDB" id="10027058at2759"/>
<name>A0A6A6GYQ6_VIRVR</name>
<dbReference type="PANTHER" id="PTHR42071:SF1">
    <property type="entry name" value="GLOBIN-SENSOR DOMAIN-CONTAINING PROTEIN"/>
    <property type="match status" value="1"/>
</dbReference>
<dbReference type="PANTHER" id="PTHR42071">
    <property type="entry name" value="PROTOGLOBIN DOMAIN-CONTAINING PROTEIN"/>
    <property type="match status" value="1"/>
</dbReference>
<evidence type="ECO:0000313" key="4">
    <source>
        <dbReference type="Proteomes" id="UP000800092"/>
    </source>
</evidence>
<accession>A0A6A6GYQ6</accession>
<feature type="transmembrane region" description="Helical" evidence="1">
    <location>
        <begin position="154"/>
        <end position="173"/>
    </location>
</feature>
<sequence>MTEKASIKMQHISPIDLRSIPHRISYLKRFLNFTEADGAAIQASAAVLGPLIPAVLDAVYTNLLSYDITAKAFAPPQPEFDGPAAASVQDLTLDHPQILHRKDFLKRYLLQLAGNKEWDDESKIWDYMDKVGIMHTGEPGFKHRARRPELRVEYVHMGALLAFVEDVVVGAVMGTEELDLQTKTQTIRAWNKLLWIQNDLFARHYVVDRDSKFAPRGSTALAKAADAKYPDAAVTAENSFKLLGPILGGAFTVLIWLLYTKR</sequence>
<organism evidence="3 4">
    <name type="scientific">Viridothelium virens</name>
    <name type="common">Speckled blister lichen</name>
    <name type="synonym">Trypethelium virens</name>
    <dbReference type="NCBI Taxonomy" id="1048519"/>
    <lineage>
        <taxon>Eukaryota</taxon>
        <taxon>Fungi</taxon>
        <taxon>Dikarya</taxon>
        <taxon>Ascomycota</taxon>
        <taxon>Pezizomycotina</taxon>
        <taxon>Dothideomycetes</taxon>
        <taxon>Dothideomycetes incertae sedis</taxon>
        <taxon>Trypetheliales</taxon>
        <taxon>Trypetheliaceae</taxon>
        <taxon>Viridothelium</taxon>
    </lineage>
</organism>
<dbReference type="Gene3D" id="1.10.490.10">
    <property type="entry name" value="Globins"/>
    <property type="match status" value="1"/>
</dbReference>
<keyword evidence="1" id="KW-0472">Membrane</keyword>
<dbReference type="GO" id="GO:0020037">
    <property type="term" value="F:heme binding"/>
    <property type="evidence" value="ECO:0007669"/>
    <property type="project" value="InterPro"/>
</dbReference>
<dbReference type="EMBL" id="ML991833">
    <property type="protein sequence ID" value="KAF2230944.1"/>
    <property type="molecule type" value="Genomic_DNA"/>
</dbReference>
<keyword evidence="1" id="KW-0812">Transmembrane</keyword>
<feature type="transmembrane region" description="Helical" evidence="1">
    <location>
        <begin position="242"/>
        <end position="259"/>
    </location>
</feature>
<dbReference type="GO" id="GO:0019825">
    <property type="term" value="F:oxygen binding"/>
    <property type="evidence" value="ECO:0007669"/>
    <property type="project" value="InterPro"/>
</dbReference>
<gene>
    <name evidence="3" type="ORF">EV356DRAFT_507894</name>
</gene>
<dbReference type="InterPro" id="IPR012292">
    <property type="entry name" value="Globin/Proto"/>
</dbReference>
<keyword evidence="4" id="KW-1185">Reference proteome</keyword>
<keyword evidence="1" id="KW-1133">Transmembrane helix</keyword>